<feature type="transmembrane region" description="Helical" evidence="9">
    <location>
        <begin position="198"/>
        <end position="220"/>
    </location>
</feature>
<evidence type="ECO:0000313" key="11">
    <source>
        <dbReference type="EMBL" id="GIF99741.1"/>
    </source>
</evidence>
<dbReference type="EMBL" id="BONH01000023">
    <property type="protein sequence ID" value="GIF99741.1"/>
    <property type="molecule type" value="Genomic_DNA"/>
</dbReference>
<feature type="transmembrane region" description="Helical" evidence="9">
    <location>
        <begin position="395"/>
        <end position="419"/>
    </location>
</feature>
<evidence type="ECO:0000256" key="2">
    <source>
        <dbReference type="ARBA" id="ARBA00007520"/>
    </source>
</evidence>
<evidence type="ECO:0000256" key="5">
    <source>
        <dbReference type="ARBA" id="ARBA00022692"/>
    </source>
</evidence>
<evidence type="ECO:0000256" key="1">
    <source>
        <dbReference type="ARBA" id="ARBA00004651"/>
    </source>
</evidence>
<evidence type="ECO:0000256" key="6">
    <source>
        <dbReference type="ARBA" id="ARBA00022989"/>
    </source>
</evidence>
<feature type="transmembrane region" description="Helical" evidence="9">
    <location>
        <begin position="308"/>
        <end position="327"/>
    </location>
</feature>
<evidence type="ECO:0000256" key="8">
    <source>
        <dbReference type="SAM" id="MobiDB-lite"/>
    </source>
</evidence>
<dbReference type="SUPFAM" id="SSF103473">
    <property type="entry name" value="MFS general substrate transporter"/>
    <property type="match status" value="1"/>
</dbReference>
<keyword evidence="7 9" id="KW-0472">Membrane</keyword>
<proteinExistence type="inferred from homology"/>
<dbReference type="InterPro" id="IPR011701">
    <property type="entry name" value="MFS"/>
</dbReference>
<dbReference type="GO" id="GO:0005886">
    <property type="term" value="C:plasma membrane"/>
    <property type="evidence" value="ECO:0007669"/>
    <property type="project" value="UniProtKB-SubCell"/>
</dbReference>
<keyword evidence="5 9" id="KW-0812">Transmembrane</keyword>
<dbReference type="CDD" id="cd17502">
    <property type="entry name" value="MFS_Azr1_MDR_like"/>
    <property type="match status" value="1"/>
</dbReference>
<keyword evidence="3" id="KW-0813">Transport</keyword>
<comment type="caution">
    <text evidence="11">The sequence shown here is derived from an EMBL/GenBank/DDBJ whole genome shotgun (WGS) entry which is preliminary data.</text>
</comment>
<evidence type="ECO:0000256" key="4">
    <source>
        <dbReference type="ARBA" id="ARBA00022475"/>
    </source>
</evidence>
<dbReference type="Pfam" id="PF07690">
    <property type="entry name" value="MFS_1"/>
    <property type="match status" value="1"/>
</dbReference>
<dbReference type="PANTHER" id="PTHR23501">
    <property type="entry name" value="MAJOR FACILITATOR SUPERFAMILY"/>
    <property type="match status" value="1"/>
</dbReference>
<dbReference type="GO" id="GO:0022857">
    <property type="term" value="F:transmembrane transporter activity"/>
    <property type="evidence" value="ECO:0007669"/>
    <property type="project" value="InterPro"/>
</dbReference>
<feature type="transmembrane region" description="Helical" evidence="9">
    <location>
        <begin position="138"/>
        <end position="156"/>
    </location>
</feature>
<comment type="subcellular location">
    <subcellularLocation>
        <location evidence="1">Cell membrane</location>
        <topology evidence="1">Multi-pass membrane protein</topology>
    </subcellularLocation>
</comment>
<keyword evidence="4" id="KW-1003">Cell membrane</keyword>
<dbReference type="Gene3D" id="1.20.1250.20">
    <property type="entry name" value="MFS general substrate transporter like domains"/>
    <property type="match status" value="1"/>
</dbReference>
<comment type="similarity">
    <text evidence="2">Belongs to the major facilitator superfamily. TCR/Tet family.</text>
</comment>
<dbReference type="AlphaFoldDB" id="A0A8J3KAN8"/>
<sequence length="682" mass="72998">MDRSGELSSVRRNAVFGTVALGLLLAALDQTIVGTALPTIVGDLGGASHLSWVVTAYLLAETIATALAGKLGDLFGRKLLFQVSIAVFIVASFFCGFAHNMAWLVAWRGVQGAGAGGILVTAMALIADYIPLRERGKYQGALGGVFGVVTVLGPLLGGLFTDHLSWRWAFYINIPLGLLVMLICGSTMPKLPTSRRPIIDYLGIAMIAVASTCLILMTSWGGTEFPWLSPEIIGLGAGGLVALLLFVLVELRAREPMLPMRLFRNPVFTICGVLSFIVGFSMFGALTFLPTFMQYVQGASATASGLRMLPLVFGLLITSIASGTIVGRTGRYKWFPVAGGLITALGMWLLAQMTALTTLWVESAFLFVLGLGLGMSMQTLTIVVQNTVNYHDLGVATSGVTFLRTLGSAFGVALFGTVYTHSLQTQLERFGPLLGALDQRRLESPTGVHSLPAPIRLLVVGGYTEALQMVFMSAVPVGLLAAFIALFLKQVPLRDTARAAATDLGEGFGMPESPDRTEQLERAVATVWRQKGNAVAPQVLASAGVDGGVGLAWCLSRVVLFAEHYGQARVADIAEHYHLPPQVLWPAFQRYVVDGYLGSVDGTVALTPRGTAEYDRIATAWRRWLSGELSDWDDTSDEEFEQAVRQAGRELVFEDETPPAPVSAVPALPETPVRAGPGRHRA</sequence>
<dbReference type="PROSITE" id="PS50850">
    <property type="entry name" value="MFS"/>
    <property type="match status" value="1"/>
</dbReference>
<evidence type="ECO:0000259" key="10">
    <source>
        <dbReference type="PROSITE" id="PS50850"/>
    </source>
</evidence>
<evidence type="ECO:0000313" key="12">
    <source>
        <dbReference type="Proteomes" id="UP000659904"/>
    </source>
</evidence>
<accession>A0A8J3KAN8</accession>
<evidence type="ECO:0000256" key="9">
    <source>
        <dbReference type="SAM" id="Phobius"/>
    </source>
</evidence>
<feature type="transmembrane region" description="Helical" evidence="9">
    <location>
        <begin position="168"/>
        <end position="186"/>
    </location>
</feature>
<feature type="transmembrane region" description="Helical" evidence="9">
    <location>
        <begin position="466"/>
        <end position="488"/>
    </location>
</feature>
<feature type="domain" description="Major facilitator superfamily (MFS) profile" evidence="10">
    <location>
        <begin position="15"/>
        <end position="493"/>
    </location>
</feature>
<feature type="transmembrane region" description="Helical" evidence="9">
    <location>
        <begin position="363"/>
        <end position="383"/>
    </location>
</feature>
<feature type="transmembrane region" description="Helical" evidence="9">
    <location>
        <begin position="79"/>
        <end position="99"/>
    </location>
</feature>
<name>A0A8J3KAN8_9ACTN</name>
<organism evidence="11 12">
    <name type="scientific">Catellatospora citrea</name>
    <dbReference type="NCBI Taxonomy" id="53366"/>
    <lineage>
        <taxon>Bacteria</taxon>
        <taxon>Bacillati</taxon>
        <taxon>Actinomycetota</taxon>
        <taxon>Actinomycetes</taxon>
        <taxon>Micromonosporales</taxon>
        <taxon>Micromonosporaceae</taxon>
        <taxon>Catellatospora</taxon>
    </lineage>
</organism>
<dbReference type="PANTHER" id="PTHR23501:SF197">
    <property type="entry name" value="COMD"/>
    <property type="match status" value="1"/>
</dbReference>
<dbReference type="InterPro" id="IPR020846">
    <property type="entry name" value="MFS_dom"/>
</dbReference>
<feature type="transmembrane region" description="Helical" evidence="9">
    <location>
        <begin position="50"/>
        <end position="67"/>
    </location>
</feature>
<gene>
    <name evidence="11" type="ORF">Cci01nite_48350</name>
</gene>
<dbReference type="RefSeq" id="WP_120320017.1">
    <property type="nucleotide sequence ID" value="NZ_BONH01000023.1"/>
</dbReference>
<feature type="transmembrane region" description="Helical" evidence="9">
    <location>
        <begin position="263"/>
        <end position="288"/>
    </location>
</feature>
<dbReference type="PRINTS" id="PR01036">
    <property type="entry name" value="TCRTETB"/>
</dbReference>
<dbReference type="InterPro" id="IPR036259">
    <property type="entry name" value="MFS_trans_sf"/>
</dbReference>
<feature type="transmembrane region" description="Helical" evidence="9">
    <location>
        <begin position="105"/>
        <end position="126"/>
    </location>
</feature>
<dbReference type="Proteomes" id="UP000659904">
    <property type="component" value="Unassembled WGS sequence"/>
</dbReference>
<feature type="region of interest" description="Disordered" evidence="8">
    <location>
        <begin position="651"/>
        <end position="682"/>
    </location>
</feature>
<dbReference type="InterPro" id="IPR004638">
    <property type="entry name" value="EmrB-like"/>
</dbReference>
<evidence type="ECO:0000256" key="3">
    <source>
        <dbReference type="ARBA" id="ARBA00022448"/>
    </source>
</evidence>
<evidence type="ECO:0000256" key="7">
    <source>
        <dbReference type="ARBA" id="ARBA00023136"/>
    </source>
</evidence>
<keyword evidence="6 9" id="KW-1133">Transmembrane helix</keyword>
<dbReference type="NCBIfam" id="TIGR00711">
    <property type="entry name" value="efflux_EmrB"/>
    <property type="match status" value="1"/>
</dbReference>
<feature type="transmembrane region" description="Helical" evidence="9">
    <location>
        <begin position="232"/>
        <end position="251"/>
    </location>
</feature>
<keyword evidence="12" id="KW-1185">Reference proteome</keyword>
<dbReference type="Gene3D" id="1.20.1720.10">
    <property type="entry name" value="Multidrug resistance protein D"/>
    <property type="match status" value="1"/>
</dbReference>
<reference evidence="11 12" key="1">
    <citation type="submission" date="2021-01" db="EMBL/GenBank/DDBJ databases">
        <title>Whole genome shotgun sequence of Catellatospora citrea NBRC 14495.</title>
        <authorList>
            <person name="Komaki H."/>
            <person name="Tamura T."/>
        </authorList>
    </citation>
    <scope>NUCLEOTIDE SEQUENCE [LARGE SCALE GENOMIC DNA]</scope>
    <source>
        <strain evidence="11 12">NBRC 14495</strain>
    </source>
</reference>
<feature type="transmembrane region" description="Helical" evidence="9">
    <location>
        <begin position="334"/>
        <end position="351"/>
    </location>
</feature>
<dbReference type="FunFam" id="1.20.1720.10:FF:000004">
    <property type="entry name" value="EmrB/QacA family drug resistance transporter"/>
    <property type="match status" value="1"/>
</dbReference>
<protein>
    <submittedName>
        <fullName evidence="11">MFS transporter</fullName>
    </submittedName>
</protein>